<dbReference type="AlphaFoldDB" id="A0A413QL34"/>
<dbReference type="Pfam" id="PF01381">
    <property type="entry name" value="HTH_3"/>
    <property type="match status" value="1"/>
</dbReference>
<sequence>MTMKQNKEKFDFKAFGQAIKAARKAKGISRNQLADTLNIAPRYIASIENSGQHPSLQILYELVTLLDVSVDQFFFPEREQEKSTRRRQLDTMLDGMSEKDLKILSATAKGIEEASNDETGD</sequence>
<name>A0A413QL34_9FIRM</name>
<evidence type="ECO:0000256" key="1">
    <source>
        <dbReference type="ARBA" id="ARBA00023125"/>
    </source>
</evidence>
<dbReference type="Gene3D" id="6.10.140.640">
    <property type="match status" value="1"/>
</dbReference>
<dbReference type="SUPFAM" id="SSF47413">
    <property type="entry name" value="lambda repressor-like DNA-binding domains"/>
    <property type="match status" value="1"/>
</dbReference>
<organism evidence="3 4">
    <name type="scientific">Dorea formicigenerans</name>
    <dbReference type="NCBI Taxonomy" id="39486"/>
    <lineage>
        <taxon>Bacteria</taxon>
        <taxon>Bacillati</taxon>
        <taxon>Bacillota</taxon>
        <taxon>Clostridia</taxon>
        <taxon>Lachnospirales</taxon>
        <taxon>Lachnospiraceae</taxon>
        <taxon>Dorea</taxon>
    </lineage>
</organism>
<evidence type="ECO:0000313" key="3">
    <source>
        <dbReference type="EMBL" id="RHA00366.1"/>
    </source>
</evidence>
<keyword evidence="1" id="KW-0238">DNA-binding</keyword>
<dbReference type="Proteomes" id="UP000284962">
    <property type="component" value="Unassembled WGS sequence"/>
</dbReference>
<dbReference type="PANTHER" id="PTHR46558:SF4">
    <property type="entry name" value="DNA-BIDING PHAGE PROTEIN"/>
    <property type="match status" value="1"/>
</dbReference>
<feature type="domain" description="HTH cro/C1-type" evidence="2">
    <location>
        <begin position="19"/>
        <end position="73"/>
    </location>
</feature>
<dbReference type="EMBL" id="QSEW01000005">
    <property type="protein sequence ID" value="RHA00366.1"/>
    <property type="molecule type" value="Genomic_DNA"/>
</dbReference>
<accession>A0A413QL34</accession>
<protein>
    <submittedName>
        <fullName evidence="3">XRE family transcriptional regulator</fullName>
    </submittedName>
</protein>
<comment type="caution">
    <text evidence="3">The sequence shown here is derived from an EMBL/GenBank/DDBJ whole genome shotgun (WGS) entry which is preliminary data.</text>
</comment>
<dbReference type="InterPro" id="IPR001387">
    <property type="entry name" value="Cro/C1-type_HTH"/>
</dbReference>
<evidence type="ECO:0000313" key="4">
    <source>
        <dbReference type="Proteomes" id="UP000284962"/>
    </source>
</evidence>
<evidence type="ECO:0000259" key="2">
    <source>
        <dbReference type="PROSITE" id="PS50943"/>
    </source>
</evidence>
<proteinExistence type="predicted"/>
<dbReference type="SMART" id="SM00530">
    <property type="entry name" value="HTH_XRE"/>
    <property type="match status" value="1"/>
</dbReference>
<dbReference type="CDD" id="cd00093">
    <property type="entry name" value="HTH_XRE"/>
    <property type="match status" value="1"/>
</dbReference>
<reference evidence="3 4" key="1">
    <citation type="submission" date="2018-08" db="EMBL/GenBank/DDBJ databases">
        <title>A genome reference for cultivated species of the human gut microbiota.</title>
        <authorList>
            <person name="Zou Y."/>
            <person name="Xue W."/>
            <person name="Luo G."/>
        </authorList>
    </citation>
    <scope>NUCLEOTIDE SEQUENCE [LARGE SCALE GENOMIC DNA]</scope>
    <source>
        <strain evidence="3 4">AM46-16</strain>
    </source>
</reference>
<dbReference type="GO" id="GO:0003677">
    <property type="term" value="F:DNA binding"/>
    <property type="evidence" value="ECO:0007669"/>
    <property type="project" value="UniProtKB-KW"/>
</dbReference>
<dbReference type="Pfam" id="PF18430">
    <property type="entry name" value="DBD_HTH"/>
    <property type="match status" value="1"/>
</dbReference>
<dbReference type="InterPro" id="IPR041511">
    <property type="entry name" value="DBD_HTH"/>
</dbReference>
<dbReference type="PROSITE" id="PS50943">
    <property type="entry name" value="HTH_CROC1"/>
    <property type="match status" value="1"/>
</dbReference>
<dbReference type="InterPro" id="IPR010982">
    <property type="entry name" value="Lambda_DNA-bd_dom_sf"/>
</dbReference>
<gene>
    <name evidence="3" type="ORF">DW957_06315</name>
</gene>
<dbReference type="PANTHER" id="PTHR46558">
    <property type="entry name" value="TRACRIPTIONAL REGULATORY PROTEIN-RELATED-RELATED"/>
    <property type="match status" value="1"/>
</dbReference>
<dbReference type="Gene3D" id="1.10.260.40">
    <property type="entry name" value="lambda repressor-like DNA-binding domains"/>
    <property type="match status" value="1"/>
</dbReference>